<keyword evidence="1" id="KW-1133">Transmembrane helix</keyword>
<name>A0A743PAF6_SALER</name>
<keyword evidence="1" id="KW-0472">Membrane</keyword>
<keyword evidence="1" id="KW-0812">Transmembrane</keyword>
<feature type="transmembrane region" description="Helical" evidence="1">
    <location>
        <begin position="12"/>
        <end position="32"/>
    </location>
</feature>
<dbReference type="EMBL" id="DAAUQX010000178">
    <property type="protein sequence ID" value="HAF2131440.1"/>
    <property type="molecule type" value="Genomic_DNA"/>
</dbReference>
<reference evidence="2" key="2">
    <citation type="submission" date="2020-02" db="EMBL/GenBank/DDBJ databases">
        <authorList>
            <consortium name="NCBI Pathogen Detection Project"/>
        </authorList>
    </citation>
    <scope>NUCLEOTIDE SEQUENCE</scope>
    <source>
        <strain evidence="2">MA.CK_00/00001968</strain>
    </source>
</reference>
<accession>A0A743PAF6</accession>
<sequence>MGALKNVPIRVTIMNIMVIMLLLVIADSLMLFTAEVVTGWSHITATIIIALA</sequence>
<evidence type="ECO:0000313" key="2">
    <source>
        <dbReference type="EMBL" id="HAF2131440.1"/>
    </source>
</evidence>
<reference evidence="2" key="1">
    <citation type="journal article" date="2018" name="Genome Biol.">
        <title>SKESA: strategic k-mer extension for scrupulous assemblies.</title>
        <authorList>
            <person name="Souvorov A."/>
            <person name="Agarwala R."/>
            <person name="Lipman D.J."/>
        </authorList>
    </citation>
    <scope>NUCLEOTIDE SEQUENCE</scope>
    <source>
        <strain evidence="2">MA.CK_00/00001968</strain>
    </source>
</reference>
<dbReference type="AlphaFoldDB" id="A0A743PAF6"/>
<protein>
    <submittedName>
        <fullName evidence="2">Uncharacterized protein</fullName>
    </submittedName>
</protein>
<organism evidence="2">
    <name type="scientific">Salmonella enterica</name>
    <name type="common">Salmonella choleraesuis</name>
    <dbReference type="NCBI Taxonomy" id="28901"/>
    <lineage>
        <taxon>Bacteria</taxon>
        <taxon>Pseudomonadati</taxon>
        <taxon>Pseudomonadota</taxon>
        <taxon>Gammaproteobacteria</taxon>
        <taxon>Enterobacterales</taxon>
        <taxon>Enterobacteriaceae</taxon>
        <taxon>Salmonella</taxon>
    </lineage>
</organism>
<gene>
    <name evidence="2" type="ORF">G9F27_005824</name>
</gene>
<proteinExistence type="predicted"/>
<evidence type="ECO:0000256" key="1">
    <source>
        <dbReference type="SAM" id="Phobius"/>
    </source>
</evidence>
<comment type="caution">
    <text evidence="2">The sequence shown here is derived from an EMBL/GenBank/DDBJ whole genome shotgun (WGS) entry which is preliminary data.</text>
</comment>
<feature type="non-terminal residue" evidence="2">
    <location>
        <position position="52"/>
    </location>
</feature>